<reference evidence="1" key="1">
    <citation type="submission" date="2022-03" db="EMBL/GenBank/DDBJ databases">
        <title>Sea Food Isolates.</title>
        <authorList>
            <person name="Li c."/>
        </authorList>
    </citation>
    <scope>NUCLEOTIDE SEQUENCE</scope>
    <source>
        <strain evidence="1">19PA01SH03</strain>
    </source>
</reference>
<sequence>MEREEDKSNELTEPSCENLGTAHFLALLEKDIDQHTDKLVVPSHEMKEELDESVGCDYSVDLDGDY</sequence>
<evidence type="ECO:0000313" key="1">
    <source>
        <dbReference type="EMBL" id="XAG22089.1"/>
    </source>
</evidence>
<organism evidence="1">
    <name type="scientific">bacterium 19PA01SH03</name>
    <dbReference type="NCBI Taxonomy" id="2920705"/>
    <lineage>
        <taxon>Bacteria</taxon>
    </lineage>
</organism>
<dbReference type="AlphaFoldDB" id="A0AAU6SQ65"/>
<protein>
    <submittedName>
        <fullName evidence="1">Uncharacterized protein</fullName>
    </submittedName>
</protein>
<proteinExistence type="predicted"/>
<dbReference type="EMBL" id="CP095338">
    <property type="protein sequence ID" value="XAG22089.1"/>
    <property type="molecule type" value="Genomic_DNA"/>
</dbReference>
<name>A0AAU6SQ65_UNCXX</name>
<gene>
    <name evidence="1" type="ORF">MRN70_04585</name>
</gene>
<accession>A0AAU6SQ65</accession>